<evidence type="ECO:0000313" key="2">
    <source>
        <dbReference type="EMBL" id="EKE26056.1"/>
    </source>
</evidence>
<feature type="transmembrane region" description="Helical" evidence="1">
    <location>
        <begin position="101"/>
        <end position="121"/>
    </location>
</feature>
<protein>
    <submittedName>
        <fullName evidence="2">Uncharacterized protein</fullName>
    </submittedName>
</protein>
<feature type="transmembrane region" description="Helical" evidence="1">
    <location>
        <begin position="76"/>
        <end position="95"/>
    </location>
</feature>
<comment type="caution">
    <text evidence="2">The sequence shown here is derived from an EMBL/GenBank/DDBJ whole genome shotgun (WGS) entry which is preliminary data.</text>
</comment>
<dbReference type="AlphaFoldDB" id="K2F4N5"/>
<dbReference type="EMBL" id="AMFJ01000973">
    <property type="protein sequence ID" value="EKE26056.1"/>
    <property type="molecule type" value="Genomic_DNA"/>
</dbReference>
<name>K2F4N5_9BACT</name>
<accession>K2F4N5</accession>
<keyword evidence="1" id="KW-0472">Membrane</keyword>
<gene>
    <name evidence="2" type="ORF">ACD_4C00457G0002</name>
</gene>
<organism evidence="2">
    <name type="scientific">uncultured bacterium</name>
    <name type="common">gcode 4</name>
    <dbReference type="NCBI Taxonomy" id="1234023"/>
    <lineage>
        <taxon>Bacteria</taxon>
        <taxon>environmental samples</taxon>
    </lineage>
</organism>
<proteinExistence type="predicted"/>
<keyword evidence="1" id="KW-1133">Transmembrane helix</keyword>
<reference evidence="2" key="1">
    <citation type="journal article" date="2012" name="Science">
        <title>Fermentation, hydrogen, and sulfur metabolism in multiple uncultivated bacterial phyla.</title>
        <authorList>
            <person name="Wrighton K.C."/>
            <person name="Thomas B.C."/>
            <person name="Sharon I."/>
            <person name="Miller C.S."/>
            <person name="Castelle C.J."/>
            <person name="VerBerkmoes N.C."/>
            <person name="Wilkins M.J."/>
            <person name="Hettich R.L."/>
            <person name="Lipton M.S."/>
            <person name="Williams K.H."/>
            <person name="Long P.E."/>
            <person name="Banfield J.F."/>
        </authorList>
    </citation>
    <scope>NUCLEOTIDE SEQUENCE [LARGE SCALE GENOMIC DNA]</scope>
</reference>
<keyword evidence="1" id="KW-0812">Transmembrane</keyword>
<sequence length="226" mass="26939">MGLFDSIKNSIKEISEWYLKINEEKVKKFLETIDDPIAKEISWHPLLRWWASFKTHNLQTNQNGWLEYKAVTWAKVFSIIFIIFSFVPLFLIPAFLQNLGYFFLVPVFFWLIFLTGGIYMFKSFSKSIVFDKAIGYFYKWKLKSNMWIIDVSDKNIVPLSNIYALQVISEFIKTDKSSYYSHEINLVLSDKVRINVIDCWNIDSMRNDAKQIWEYLWIPVWDFSGI</sequence>
<evidence type="ECO:0000256" key="1">
    <source>
        <dbReference type="SAM" id="Phobius"/>
    </source>
</evidence>